<feature type="domain" description="Organic solvent tolerance-like N-terminal" evidence="1">
    <location>
        <begin position="44"/>
        <end position="152"/>
    </location>
</feature>
<dbReference type="InterPro" id="IPR005653">
    <property type="entry name" value="OstA-like_N"/>
</dbReference>
<evidence type="ECO:0000259" key="1">
    <source>
        <dbReference type="Pfam" id="PF03968"/>
    </source>
</evidence>
<organism evidence="2 3">
    <name type="scientific">Acinetobacter bereziniae</name>
    <name type="common">Acinetobacter genomosp. 10</name>
    <dbReference type="NCBI Taxonomy" id="106648"/>
    <lineage>
        <taxon>Bacteria</taxon>
        <taxon>Pseudomonadati</taxon>
        <taxon>Pseudomonadota</taxon>
        <taxon>Gammaproteobacteria</taxon>
        <taxon>Moraxellales</taxon>
        <taxon>Moraxellaceae</taxon>
        <taxon>Acinetobacter</taxon>
    </lineage>
</organism>
<dbReference type="Pfam" id="PF03968">
    <property type="entry name" value="LptD_N"/>
    <property type="match status" value="1"/>
</dbReference>
<dbReference type="GO" id="GO:0001530">
    <property type="term" value="F:lipopolysaccharide binding"/>
    <property type="evidence" value="ECO:0007669"/>
    <property type="project" value="InterPro"/>
</dbReference>
<dbReference type="PANTHER" id="PTHR36504">
    <property type="entry name" value="LIPOPOLYSACCHARIDE EXPORT SYSTEM PROTEIN LPTA"/>
    <property type="match status" value="1"/>
</dbReference>
<dbReference type="InterPro" id="IPR014340">
    <property type="entry name" value="LptA"/>
</dbReference>
<protein>
    <submittedName>
        <fullName evidence="2">Lipopolysaccharide transport periplasmic protein LptA</fullName>
    </submittedName>
</protein>
<dbReference type="Gene3D" id="2.60.450.10">
    <property type="entry name" value="Lipopolysaccharide (LPS) transport protein A like domain"/>
    <property type="match status" value="1"/>
</dbReference>
<dbReference type="EMBL" id="CP092085">
    <property type="protein sequence ID" value="UUN96663.1"/>
    <property type="molecule type" value="Genomic_DNA"/>
</dbReference>
<dbReference type="GO" id="GO:0009279">
    <property type="term" value="C:cell outer membrane"/>
    <property type="evidence" value="ECO:0007669"/>
    <property type="project" value="TreeGrafter"/>
</dbReference>
<sequence>MINKPKIQIFKISKPRLFLLSWLMTSSLFAAQDPDFNKPLQLSGDFAQFNIHNSSGYYKGNFSAKQGSMQITGNEIQLNQDKNKQLVSIIAFGTPLKLNKRIYKTKENIQASANKMIFDAKKSIITLEGNAMIRSDVGQQIKSSKITYDLISNDFEAIGNEQQRVEIIMQP</sequence>
<dbReference type="AlphaFoldDB" id="A0A8I1AEC1"/>
<dbReference type="GO" id="GO:0015920">
    <property type="term" value="P:lipopolysaccharide transport"/>
    <property type="evidence" value="ECO:0007669"/>
    <property type="project" value="InterPro"/>
</dbReference>
<evidence type="ECO:0000313" key="2">
    <source>
        <dbReference type="EMBL" id="UUN96663.1"/>
    </source>
</evidence>
<dbReference type="NCBIfam" id="TIGR03002">
    <property type="entry name" value="outer_YhbN_LptA"/>
    <property type="match status" value="1"/>
</dbReference>
<dbReference type="GO" id="GO:0017089">
    <property type="term" value="F:glycolipid transfer activity"/>
    <property type="evidence" value="ECO:0007669"/>
    <property type="project" value="TreeGrafter"/>
</dbReference>
<proteinExistence type="predicted"/>
<dbReference type="InterPro" id="IPR052037">
    <property type="entry name" value="LPS_export_LptA"/>
</dbReference>
<dbReference type="Proteomes" id="UP000644140">
    <property type="component" value="Chromosome"/>
</dbReference>
<name>A0A8I1AEC1_ACIBZ</name>
<gene>
    <name evidence="2" type="primary">lptA</name>
    <name evidence="2" type="ORF">I9054_014930</name>
</gene>
<evidence type="ECO:0000313" key="3">
    <source>
        <dbReference type="Proteomes" id="UP000644140"/>
    </source>
</evidence>
<dbReference type="GO" id="GO:0030288">
    <property type="term" value="C:outer membrane-bounded periplasmic space"/>
    <property type="evidence" value="ECO:0007669"/>
    <property type="project" value="TreeGrafter"/>
</dbReference>
<accession>A0A8I1AEC1</accession>
<reference evidence="2" key="1">
    <citation type="submission" date="2022-02" db="EMBL/GenBank/DDBJ databases">
        <title>Characterization of Tn125 harboring carbapenem-resistant Acinetobacter bereziniae clinical isolates.</title>
        <authorList>
            <person name="Wong N.-K."/>
            <person name="Pan Q."/>
        </authorList>
    </citation>
    <scope>NUCLEOTIDE SEQUENCE</scope>
    <source>
        <strain evidence="2">GD03393</strain>
    </source>
</reference>
<dbReference type="PANTHER" id="PTHR36504:SF1">
    <property type="entry name" value="LIPOPOLYSACCHARIDE EXPORT SYSTEM PROTEIN LPTA"/>
    <property type="match status" value="1"/>
</dbReference>
<dbReference type="RefSeq" id="WP_151781074.1">
    <property type="nucleotide sequence ID" value="NZ_BKNL01000025.1"/>
</dbReference>